<proteinExistence type="predicted"/>
<keyword evidence="2" id="KW-1185">Reference proteome</keyword>
<dbReference type="EMBL" id="JAJLJH010000004">
    <property type="protein sequence ID" value="MCK9687419.1"/>
    <property type="molecule type" value="Genomic_DNA"/>
</dbReference>
<dbReference type="RefSeq" id="WP_275683458.1">
    <property type="nucleotide sequence ID" value="NZ_JAJLJH010000004.1"/>
</dbReference>
<dbReference type="AlphaFoldDB" id="A0A9X1YJE7"/>
<reference evidence="1" key="1">
    <citation type="submission" date="2021-11" db="EMBL/GenBank/DDBJ databases">
        <title>BS-T2-15 a new species belonging to the Comamonadaceae family isolated from the soil of a French oak forest.</title>
        <authorList>
            <person name="Mieszkin S."/>
            <person name="Alain K."/>
        </authorList>
    </citation>
    <scope>NUCLEOTIDE SEQUENCE</scope>
    <source>
        <strain evidence="1">BS-T2-15</strain>
    </source>
</reference>
<evidence type="ECO:0000313" key="1">
    <source>
        <dbReference type="EMBL" id="MCK9687419.1"/>
    </source>
</evidence>
<organism evidence="1 2">
    <name type="scientific">Scleromatobacter humisilvae</name>
    <dbReference type="NCBI Taxonomy" id="2897159"/>
    <lineage>
        <taxon>Bacteria</taxon>
        <taxon>Pseudomonadati</taxon>
        <taxon>Pseudomonadota</taxon>
        <taxon>Betaproteobacteria</taxon>
        <taxon>Burkholderiales</taxon>
        <taxon>Sphaerotilaceae</taxon>
        <taxon>Scleromatobacter</taxon>
    </lineage>
</organism>
<gene>
    <name evidence="1" type="ORF">LPC04_17075</name>
</gene>
<name>A0A9X1YJE7_9BURK</name>
<sequence length="206" mass="22760">MREFPPIDRATEAAAAQTVFFTDAEFEGRQIRKSRANYLAFLSMRGAEVEGEIKKLRALFSEHPAEVLERDVVCLLAAVNWRVHNIACAVIAAGFVTDLSLASLWQRIHDGSWTSPQLVATAAYVDSEFAKKALQMLSDRSTYFKSIVPLAELLLAEHGMTEVDIGAAVANVQEARTIDRDNSGAIGLTWLANLRTAFGSTFERRI</sequence>
<accession>A0A9X1YJE7</accession>
<evidence type="ECO:0000313" key="2">
    <source>
        <dbReference type="Proteomes" id="UP001139353"/>
    </source>
</evidence>
<protein>
    <submittedName>
        <fullName evidence="1">Uncharacterized protein</fullName>
    </submittedName>
</protein>
<dbReference type="Proteomes" id="UP001139353">
    <property type="component" value="Unassembled WGS sequence"/>
</dbReference>
<comment type="caution">
    <text evidence="1">The sequence shown here is derived from an EMBL/GenBank/DDBJ whole genome shotgun (WGS) entry which is preliminary data.</text>
</comment>